<dbReference type="SUPFAM" id="SSF57850">
    <property type="entry name" value="RING/U-box"/>
    <property type="match status" value="1"/>
</dbReference>
<dbReference type="InterPro" id="IPR004181">
    <property type="entry name" value="Znf_MIZ"/>
</dbReference>
<dbReference type="Gene3D" id="3.30.40.10">
    <property type="entry name" value="Zinc/RING finger domain, C3HC4 (zinc finger)"/>
    <property type="match status" value="1"/>
</dbReference>
<keyword evidence="8" id="KW-1185">Reference proteome</keyword>
<dbReference type="PANTHER" id="PTHR10782">
    <property type="entry name" value="ZINC FINGER MIZ DOMAIN-CONTAINING PROTEIN"/>
    <property type="match status" value="1"/>
</dbReference>
<dbReference type="GO" id="GO:0016925">
    <property type="term" value="P:protein sumoylation"/>
    <property type="evidence" value="ECO:0007669"/>
    <property type="project" value="UniProtKB-ARBA"/>
</dbReference>
<evidence type="ECO:0000259" key="6">
    <source>
        <dbReference type="PROSITE" id="PS51044"/>
    </source>
</evidence>
<feature type="compositionally biased region" description="Polar residues" evidence="5">
    <location>
        <begin position="371"/>
        <end position="380"/>
    </location>
</feature>
<dbReference type="Proteomes" id="UP000001568">
    <property type="component" value="Chromosome 12"/>
</dbReference>
<feature type="domain" description="SP-RING-type" evidence="6">
    <location>
        <begin position="102"/>
        <end position="184"/>
    </location>
</feature>
<evidence type="ECO:0000256" key="5">
    <source>
        <dbReference type="SAM" id="MobiDB-lite"/>
    </source>
</evidence>
<gene>
    <name evidence="7" type="ORF">OSTLU_95019</name>
</gene>
<organism evidence="7 8">
    <name type="scientific">Ostreococcus lucimarinus (strain CCE9901)</name>
    <dbReference type="NCBI Taxonomy" id="436017"/>
    <lineage>
        <taxon>Eukaryota</taxon>
        <taxon>Viridiplantae</taxon>
        <taxon>Chlorophyta</taxon>
        <taxon>Mamiellophyceae</taxon>
        <taxon>Mamiellales</taxon>
        <taxon>Bathycoccaceae</taxon>
        <taxon>Ostreococcus</taxon>
    </lineage>
</organism>
<dbReference type="InterPro" id="IPR018527">
    <property type="entry name" value="Rubredoxin_Fe_BS"/>
</dbReference>
<evidence type="ECO:0000256" key="1">
    <source>
        <dbReference type="ARBA" id="ARBA00022723"/>
    </source>
</evidence>
<accession>A4S5W7</accession>
<feature type="region of interest" description="Disordered" evidence="5">
    <location>
        <begin position="305"/>
        <end position="380"/>
    </location>
</feature>
<dbReference type="GO" id="GO:0061665">
    <property type="term" value="F:SUMO ligase activity"/>
    <property type="evidence" value="ECO:0007669"/>
    <property type="project" value="TreeGrafter"/>
</dbReference>
<proteinExistence type="predicted"/>
<dbReference type="AlphaFoldDB" id="A4S5W7"/>
<dbReference type="eggNOG" id="KOG2169">
    <property type="taxonomic scope" value="Eukaryota"/>
</dbReference>
<dbReference type="EMBL" id="CP000592">
    <property type="protein sequence ID" value="ABO99136.1"/>
    <property type="molecule type" value="Genomic_DNA"/>
</dbReference>
<dbReference type="PROSITE" id="PS00202">
    <property type="entry name" value="RUBREDOXIN"/>
    <property type="match status" value="1"/>
</dbReference>
<dbReference type="PANTHER" id="PTHR10782:SF4">
    <property type="entry name" value="TONALLI, ISOFORM E"/>
    <property type="match status" value="1"/>
</dbReference>
<dbReference type="OrthoDB" id="28127at2759"/>
<evidence type="ECO:0000313" key="8">
    <source>
        <dbReference type="Proteomes" id="UP000001568"/>
    </source>
</evidence>
<keyword evidence="3" id="KW-0862">Zinc</keyword>
<name>A4S5W7_OSTLU</name>
<evidence type="ECO:0000313" key="7">
    <source>
        <dbReference type="EMBL" id="ABO99136.1"/>
    </source>
</evidence>
<dbReference type="GO" id="GO:0008270">
    <property type="term" value="F:zinc ion binding"/>
    <property type="evidence" value="ECO:0007669"/>
    <property type="project" value="UniProtKB-KW"/>
</dbReference>
<protein>
    <recommendedName>
        <fullName evidence="6">SP-RING-type domain-containing protein</fullName>
    </recommendedName>
</protein>
<dbReference type="STRING" id="436017.A4S5W7"/>
<keyword evidence="2 4" id="KW-0863">Zinc-finger</keyword>
<dbReference type="GO" id="GO:0000785">
    <property type="term" value="C:chromatin"/>
    <property type="evidence" value="ECO:0007669"/>
    <property type="project" value="TreeGrafter"/>
</dbReference>
<dbReference type="PROSITE" id="PS51044">
    <property type="entry name" value="ZF_SP_RING"/>
    <property type="match status" value="1"/>
</dbReference>
<dbReference type="RefSeq" id="XP_001420843.1">
    <property type="nucleotide sequence ID" value="XM_001420806.1"/>
</dbReference>
<evidence type="ECO:0000256" key="2">
    <source>
        <dbReference type="ARBA" id="ARBA00022771"/>
    </source>
</evidence>
<dbReference type="KEGG" id="olu:OSTLU_95019"/>
<reference evidence="7 8" key="1">
    <citation type="journal article" date="2007" name="Proc. Natl. Acad. Sci. U.S.A.">
        <title>The tiny eukaryote Ostreococcus provides genomic insights into the paradox of plankton speciation.</title>
        <authorList>
            <person name="Palenik B."/>
            <person name="Grimwood J."/>
            <person name="Aerts A."/>
            <person name="Rouze P."/>
            <person name="Salamov A."/>
            <person name="Putnam N."/>
            <person name="Dupont C."/>
            <person name="Jorgensen R."/>
            <person name="Derelle E."/>
            <person name="Rombauts S."/>
            <person name="Zhou K."/>
            <person name="Otillar R."/>
            <person name="Merchant S.S."/>
            <person name="Podell S."/>
            <person name="Gaasterland T."/>
            <person name="Napoli C."/>
            <person name="Gendler K."/>
            <person name="Manuell A."/>
            <person name="Tai V."/>
            <person name="Vallon O."/>
            <person name="Piganeau G."/>
            <person name="Jancek S."/>
            <person name="Heijde M."/>
            <person name="Jabbari K."/>
            <person name="Bowler C."/>
            <person name="Lohr M."/>
            <person name="Robbens S."/>
            <person name="Werner G."/>
            <person name="Dubchak I."/>
            <person name="Pazour G.J."/>
            <person name="Ren Q."/>
            <person name="Paulsen I."/>
            <person name="Delwiche C."/>
            <person name="Schmutz J."/>
            <person name="Rokhsar D."/>
            <person name="Van de Peer Y."/>
            <person name="Moreau H."/>
            <person name="Grigoriev I.V."/>
        </authorList>
    </citation>
    <scope>NUCLEOTIDE SEQUENCE [LARGE SCALE GENOMIC DNA]</scope>
    <source>
        <strain evidence="7 8">CCE9901</strain>
    </source>
</reference>
<dbReference type="Pfam" id="PF02891">
    <property type="entry name" value="zf-MIZ"/>
    <property type="match status" value="1"/>
</dbReference>
<keyword evidence="1" id="KW-0479">Metal-binding</keyword>
<dbReference type="InterPro" id="IPR013083">
    <property type="entry name" value="Znf_RING/FYVE/PHD"/>
</dbReference>
<dbReference type="Gramene" id="ABO99136">
    <property type="protein sequence ID" value="ABO99136"/>
    <property type="gene ID" value="OSTLU_95019"/>
</dbReference>
<evidence type="ECO:0000256" key="3">
    <source>
        <dbReference type="ARBA" id="ARBA00022833"/>
    </source>
</evidence>
<evidence type="ECO:0000256" key="4">
    <source>
        <dbReference type="PROSITE-ProRule" id="PRU00452"/>
    </source>
</evidence>
<dbReference type="GeneID" id="5004701"/>
<feature type="compositionally biased region" description="Polar residues" evidence="5">
    <location>
        <begin position="315"/>
        <end position="325"/>
    </location>
</feature>
<dbReference type="HOGENOM" id="CLU_728424_0_0_1"/>
<sequence>MQWPLDVYLTANDHTLTVVKRSTVKSVTKSTRDPSVRIPASRLRSGSNHFRMFHRDRRGAFMIALRIVRKRTLEEVAASIPKAASVGVALRNALKHLGFTEKDDEVIMEDVALVSLRCPISGQVCRNPARLSSCVGLHAFDAESFLQLNTVSRKWCCPECGKKGGPSDLRVDSFIKYCVDKVTERALSKVSRIEINKDGHWRPREDAGAPPLDASQLRCVTWKLDGDDGSPTSTATKVNGVTVAETPNVESKETIELVKTDDDGEDSELDEEEEYRRAIREAAEFCGAGGARAPGKRKREPDVIVISDSEDDNPVQRSAATQSTTKRPKCKPSSALTARPPGVPRSVDSLSPRSRAREIHFRMTHRPNPFCPTSTAPRNL</sequence>